<dbReference type="GO" id="GO:0003676">
    <property type="term" value="F:nucleic acid binding"/>
    <property type="evidence" value="ECO:0007669"/>
    <property type="project" value="InterPro"/>
</dbReference>
<dbReference type="InterPro" id="IPR036397">
    <property type="entry name" value="RNaseH_sf"/>
</dbReference>
<organism evidence="1 2">
    <name type="scientific">Gossypium australe</name>
    <dbReference type="NCBI Taxonomy" id="47621"/>
    <lineage>
        <taxon>Eukaryota</taxon>
        <taxon>Viridiplantae</taxon>
        <taxon>Streptophyta</taxon>
        <taxon>Embryophyta</taxon>
        <taxon>Tracheophyta</taxon>
        <taxon>Spermatophyta</taxon>
        <taxon>Magnoliopsida</taxon>
        <taxon>eudicotyledons</taxon>
        <taxon>Gunneridae</taxon>
        <taxon>Pentapetalae</taxon>
        <taxon>rosids</taxon>
        <taxon>malvids</taxon>
        <taxon>Malvales</taxon>
        <taxon>Malvaceae</taxon>
        <taxon>Malvoideae</taxon>
        <taxon>Gossypium</taxon>
    </lineage>
</organism>
<reference evidence="2" key="1">
    <citation type="journal article" date="2019" name="Plant Biotechnol. J.">
        <title>Genome sequencing of the Australian wild diploid species Gossypium australe highlights disease resistance and delayed gland morphogenesis.</title>
        <authorList>
            <person name="Cai Y."/>
            <person name="Cai X."/>
            <person name="Wang Q."/>
            <person name="Wang P."/>
            <person name="Zhang Y."/>
            <person name="Cai C."/>
            <person name="Xu Y."/>
            <person name="Wang K."/>
            <person name="Zhou Z."/>
            <person name="Wang C."/>
            <person name="Geng S."/>
            <person name="Li B."/>
            <person name="Dong Q."/>
            <person name="Hou Y."/>
            <person name="Wang H."/>
            <person name="Ai P."/>
            <person name="Liu Z."/>
            <person name="Yi F."/>
            <person name="Sun M."/>
            <person name="An G."/>
            <person name="Cheng J."/>
            <person name="Zhang Y."/>
            <person name="Shi Q."/>
            <person name="Xie Y."/>
            <person name="Shi X."/>
            <person name="Chang Y."/>
            <person name="Huang F."/>
            <person name="Chen Y."/>
            <person name="Hong S."/>
            <person name="Mi L."/>
            <person name="Sun Q."/>
            <person name="Zhang L."/>
            <person name="Zhou B."/>
            <person name="Peng R."/>
            <person name="Zhang X."/>
            <person name="Liu F."/>
        </authorList>
    </citation>
    <scope>NUCLEOTIDE SEQUENCE [LARGE SCALE GENOMIC DNA]</scope>
    <source>
        <strain evidence="2">cv. PA1801</strain>
    </source>
</reference>
<keyword evidence="2" id="KW-1185">Reference proteome</keyword>
<name>A0A5B6VN08_9ROSI</name>
<evidence type="ECO:0000313" key="1">
    <source>
        <dbReference type="EMBL" id="KAA3470394.1"/>
    </source>
</evidence>
<dbReference type="PANTHER" id="PTHR35046">
    <property type="entry name" value="ZINC KNUCKLE (CCHC-TYPE) FAMILY PROTEIN"/>
    <property type="match status" value="1"/>
</dbReference>
<accession>A0A5B6VN08</accession>
<gene>
    <name evidence="1" type="ORF">EPI10_016107</name>
</gene>
<evidence type="ECO:0000313" key="2">
    <source>
        <dbReference type="Proteomes" id="UP000325315"/>
    </source>
</evidence>
<dbReference type="Proteomes" id="UP000325315">
    <property type="component" value="Unassembled WGS sequence"/>
</dbReference>
<dbReference type="AlphaFoldDB" id="A0A5B6VN08"/>
<dbReference type="OrthoDB" id="1938712at2759"/>
<dbReference type="InterPro" id="IPR012337">
    <property type="entry name" value="RNaseH-like_sf"/>
</dbReference>
<dbReference type="Gene3D" id="3.30.420.10">
    <property type="entry name" value="Ribonuclease H-like superfamily/Ribonuclease H"/>
    <property type="match status" value="1"/>
</dbReference>
<dbReference type="EMBL" id="SMMG02000006">
    <property type="protein sequence ID" value="KAA3470394.1"/>
    <property type="molecule type" value="Genomic_DNA"/>
</dbReference>
<comment type="caution">
    <text evidence="1">The sequence shown here is derived from an EMBL/GenBank/DDBJ whole genome shotgun (WGS) entry which is preliminary data.</text>
</comment>
<proteinExistence type="predicted"/>
<sequence length="106" mass="12390">MISVSASKSRASSFVRITTARDDFGMEWERVIMYFVSELPLNLNKRDNQDNSLERLAELYISMVVWLHGMPLSIISDRDARFTSRFWGKLNEAFAMKLHFITTFHP</sequence>
<dbReference type="PANTHER" id="PTHR35046:SF26">
    <property type="entry name" value="RNA-DIRECTED DNA POLYMERASE"/>
    <property type="match status" value="1"/>
</dbReference>
<dbReference type="SUPFAM" id="SSF53098">
    <property type="entry name" value="Ribonuclease H-like"/>
    <property type="match status" value="1"/>
</dbReference>
<protein>
    <submittedName>
        <fullName evidence="1">Integrase</fullName>
    </submittedName>
</protein>